<dbReference type="AlphaFoldDB" id="A0AAP0NTT0"/>
<organism evidence="2 3">
    <name type="scientific">Stephania cephalantha</name>
    <dbReference type="NCBI Taxonomy" id="152367"/>
    <lineage>
        <taxon>Eukaryota</taxon>
        <taxon>Viridiplantae</taxon>
        <taxon>Streptophyta</taxon>
        <taxon>Embryophyta</taxon>
        <taxon>Tracheophyta</taxon>
        <taxon>Spermatophyta</taxon>
        <taxon>Magnoliopsida</taxon>
        <taxon>Ranunculales</taxon>
        <taxon>Menispermaceae</taxon>
        <taxon>Menispermoideae</taxon>
        <taxon>Cissampelideae</taxon>
        <taxon>Stephania</taxon>
    </lineage>
</organism>
<proteinExistence type="predicted"/>
<comment type="caution">
    <text evidence="2">The sequence shown here is derived from an EMBL/GenBank/DDBJ whole genome shotgun (WGS) entry which is preliminary data.</text>
</comment>
<sequence length="96" mass="9768">MLEMGGGESEVEGVVGAVVLGGGRTRRRRRSGGGGAAAEGSGRGRFRIIAWRRRAGGRNGKRSGGGGAGDTRLAVREAAREGESSDGERVGEGLVM</sequence>
<evidence type="ECO:0000256" key="1">
    <source>
        <dbReference type="SAM" id="MobiDB-lite"/>
    </source>
</evidence>
<keyword evidence="3" id="KW-1185">Reference proteome</keyword>
<evidence type="ECO:0000313" key="3">
    <source>
        <dbReference type="Proteomes" id="UP001419268"/>
    </source>
</evidence>
<protein>
    <submittedName>
        <fullName evidence="2">Uncharacterized protein</fullName>
    </submittedName>
</protein>
<feature type="compositionally biased region" description="Gly residues" evidence="1">
    <location>
        <begin position="32"/>
        <end position="43"/>
    </location>
</feature>
<dbReference type="Proteomes" id="UP001419268">
    <property type="component" value="Unassembled WGS sequence"/>
</dbReference>
<evidence type="ECO:0000313" key="2">
    <source>
        <dbReference type="EMBL" id="KAK9118853.1"/>
    </source>
</evidence>
<feature type="compositionally biased region" description="Basic residues" evidence="1">
    <location>
        <begin position="44"/>
        <end position="61"/>
    </location>
</feature>
<accession>A0AAP0NTT0</accession>
<reference evidence="2 3" key="1">
    <citation type="submission" date="2024-01" db="EMBL/GenBank/DDBJ databases">
        <title>Genome assemblies of Stephania.</title>
        <authorList>
            <person name="Yang L."/>
        </authorList>
    </citation>
    <scope>NUCLEOTIDE SEQUENCE [LARGE SCALE GENOMIC DNA]</scope>
    <source>
        <strain evidence="2">JXDWG</strain>
        <tissue evidence="2">Leaf</tissue>
    </source>
</reference>
<feature type="region of interest" description="Disordered" evidence="1">
    <location>
        <begin position="19"/>
        <end position="96"/>
    </location>
</feature>
<gene>
    <name evidence="2" type="ORF">Scep_016946</name>
</gene>
<name>A0AAP0NTT0_9MAGN</name>
<feature type="compositionally biased region" description="Basic and acidic residues" evidence="1">
    <location>
        <begin position="73"/>
        <end position="96"/>
    </location>
</feature>
<dbReference type="EMBL" id="JBBNAG010000007">
    <property type="protein sequence ID" value="KAK9118853.1"/>
    <property type="molecule type" value="Genomic_DNA"/>
</dbReference>